<sequence>MFSFEAGRRCDSGPGNFTFETKQGNEIFRLVEDSIREQKAQVEENRQSCDSLDSDSPSGDDTAAPKAGLAPRSIAAAEERDTAPRAALLAEDPSSLYSEPLDSVKGFRPWLDPLYSDPKEHIYDEPEGRAPRAVPSAACIYDEARPTGEAWRTQGHDGKGGYEYPYNPSTDDYSVPAFQAKAKGPKPVPAPKPPAAFIPKGVERSGDPGKRRGNPASEKAVIKPSLNSSSNNNNKVEVLYSQVVKPQQGQKKEQSVDECSLSPVYEDLGEI</sequence>
<feature type="domain" description="IRS-type PTB" evidence="2">
    <location>
        <begin position="1"/>
        <end position="45"/>
    </location>
</feature>
<reference evidence="4" key="1">
    <citation type="submission" date="2017-10" db="EMBL/GenBank/DDBJ databases">
        <title>A new Pekin duck reference genome.</title>
        <authorList>
            <person name="Hou Z.-C."/>
            <person name="Zhou Z.-K."/>
            <person name="Zhu F."/>
            <person name="Hou S.-S."/>
        </authorList>
    </citation>
    <scope>NUCLEOTIDE SEQUENCE [LARGE SCALE GENOMIC DNA]</scope>
</reference>
<proteinExistence type="predicted"/>
<feature type="compositionally biased region" description="Low complexity" evidence="1">
    <location>
        <begin position="48"/>
        <end position="61"/>
    </location>
</feature>
<dbReference type="AlphaFoldDB" id="A0A493TIF9"/>
<dbReference type="Ensembl" id="ENSAPLT00000022935.1">
    <property type="protein sequence ID" value="ENSAPLP00000025629.1"/>
    <property type="gene ID" value="ENSAPLG00000019801.1"/>
</dbReference>
<dbReference type="InterPro" id="IPR011993">
    <property type="entry name" value="PH-like_dom_sf"/>
</dbReference>
<reference evidence="3" key="3">
    <citation type="submission" date="2025-09" db="UniProtKB">
        <authorList>
            <consortium name="Ensembl"/>
        </authorList>
    </citation>
    <scope>IDENTIFICATION</scope>
</reference>
<feature type="compositionally biased region" description="Pro residues" evidence="1">
    <location>
        <begin position="186"/>
        <end position="196"/>
    </location>
</feature>
<dbReference type="GO" id="GO:0007169">
    <property type="term" value="P:cell surface receptor protein tyrosine kinase signaling pathway"/>
    <property type="evidence" value="ECO:0007669"/>
    <property type="project" value="TreeGrafter"/>
</dbReference>
<dbReference type="OMA" id="PAASEFW"/>
<evidence type="ECO:0000313" key="4">
    <source>
        <dbReference type="Proteomes" id="UP000016666"/>
    </source>
</evidence>
<dbReference type="GO" id="GO:0043410">
    <property type="term" value="P:positive regulation of MAPK cascade"/>
    <property type="evidence" value="ECO:0007669"/>
    <property type="project" value="TreeGrafter"/>
</dbReference>
<accession>A0A493TIF9</accession>
<keyword evidence="4" id="KW-1185">Reference proteome</keyword>
<dbReference type="GeneTree" id="ENSGT00940000155980"/>
<dbReference type="Gene3D" id="2.30.29.30">
    <property type="entry name" value="Pleckstrin-homology domain (PH domain)/Phosphotyrosine-binding domain (PTB)"/>
    <property type="match status" value="1"/>
</dbReference>
<evidence type="ECO:0000256" key="1">
    <source>
        <dbReference type="SAM" id="MobiDB-lite"/>
    </source>
</evidence>
<reference evidence="3" key="2">
    <citation type="submission" date="2025-08" db="UniProtKB">
        <authorList>
            <consortium name="Ensembl"/>
        </authorList>
    </citation>
    <scope>IDENTIFICATION</scope>
</reference>
<dbReference type="STRING" id="8840.ENSAPLP00000025629"/>
<evidence type="ECO:0000313" key="3">
    <source>
        <dbReference type="Ensembl" id="ENSAPLP00000025629.1"/>
    </source>
</evidence>
<dbReference type="Pfam" id="PF02174">
    <property type="entry name" value="IRS"/>
    <property type="match status" value="1"/>
</dbReference>
<dbReference type="PANTHER" id="PTHR21258:SF46">
    <property type="entry name" value="DOCKING PROTEIN 1"/>
    <property type="match status" value="1"/>
</dbReference>
<evidence type="ECO:0000259" key="2">
    <source>
        <dbReference type="PROSITE" id="PS51064"/>
    </source>
</evidence>
<dbReference type="InterPro" id="IPR050996">
    <property type="entry name" value="Docking_Protein_DOK"/>
</dbReference>
<name>A0A493TIF9_ANAPP</name>
<protein>
    <recommendedName>
        <fullName evidence="2">IRS-type PTB domain-containing protein</fullName>
    </recommendedName>
</protein>
<dbReference type="InterPro" id="IPR002404">
    <property type="entry name" value="IRS_PTB"/>
</dbReference>
<feature type="region of interest" description="Disordered" evidence="1">
    <location>
        <begin position="144"/>
        <end position="271"/>
    </location>
</feature>
<dbReference type="GO" id="GO:0007265">
    <property type="term" value="P:Ras protein signal transduction"/>
    <property type="evidence" value="ECO:0007669"/>
    <property type="project" value="TreeGrafter"/>
</dbReference>
<organism evidence="3 4">
    <name type="scientific">Anas platyrhynchos platyrhynchos</name>
    <name type="common">Northern mallard</name>
    <dbReference type="NCBI Taxonomy" id="8840"/>
    <lineage>
        <taxon>Eukaryota</taxon>
        <taxon>Metazoa</taxon>
        <taxon>Chordata</taxon>
        <taxon>Craniata</taxon>
        <taxon>Vertebrata</taxon>
        <taxon>Euteleostomi</taxon>
        <taxon>Archelosauria</taxon>
        <taxon>Archosauria</taxon>
        <taxon>Dinosauria</taxon>
        <taxon>Saurischia</taxon>
        <taxon>Theropoda</taxon>
        <taxon>Coelurosauria</taxon>
        <taxon>Aves</taxon>
        <taxon>Neognathae</taxon>
        <taxon>Galloanserae</taxon>
        <taxon>Anseriformes</taxon>
        <taxon>Anatidae</taxon>
        <taxon>Anatinae</taxon>
        <taxon>Anas</taxon>
    </lineage>
</organism>
<dbReference type="Proteomes" id="UP000016666">
    <property type="component" value="Unassembled WGS sequence"/>
</dbReference>
<dbReference type="PROSITE" id="PS51064">
    <property type="entry name" value="IRS_PTB"/>
    <property type="match status" value="1"/>
</dbReference>
<dbReference type="GO" id="GO:0005737">
    <property type="term" value="C:cytoplasm"/>
    <property type="evidence" value="ECO:0007669"/>
    <property type="project" value="TreeGrafter"/>
</dbReference>
<feature type="region of interest" description="Disordered" evidence="1">
    <location>
        <begin position="39"/>
        <end position="95"/>
    </location>
</feature>
<dbReference type="SUPFAM" id="SSF50729">
    <property type="entry name" value="PH domain-like"/>
    <property type="match status" value="1"/>
</dbReference>
<feature type="compositionally biased region" description="Basic and acidic residues" evidence="1">
    <location>
        <begin position="1"/>
        <end position="11"/>
    </location>
</feature>
<feature type="region of interest" description="Disordered" evidence="1">
    <location>
        <begin position="1"/>
        <end position="23"/>
    </location>
</feature>
<feature type="compositionally biased region" description="Basic and acidic residues" evidence="1">
    <location>
        <begin position="201"/>
        <end position="210"/>
    </location>
</feature>
<dbReference type="PANTHER" id="PTHR21258">
    <property type="entry name" value="DOCKING PROTEIN RELATED"/>
    <property type="match status" value="1"/>
</dbReference>